<dbReference type="OrthoDB" id="327373at2157"/>
<evidence type="ECO:0000256" key="3">
    <source>
        <dbReference type="ARBA" id="ARBA00022692"/>
    </source>
</evidence>
<feature type="transmembrane region" description="Helical" evidence="6">
    <location>
        <begin position="24"/>
        <end position="42"/>
    </location>
</feature>
<dbReference type="GO" id="GO:0005886">
    <property type="term" value="C:plasma membrane"/>
    <property type="evidence" value="ECO:0007669"/>
    <property type="project" value="TreeGrafter"/>
</dbReference>
<accession>A0A1N7G7W1</accession>
<evidence type="ECO:0000313" key="8">
    <source>
        <dbReference type="Proteomes" id="UP000185936"/>
    </source>
</evidence>
<dbReference type="RefSeq" id="WP_076609823.1">
    <property type="nucleotide sequence ID" value="NZ_FTNR01000010.1"/>
</dbReference>
<feature type="transmembrane region" description="Helical" evidence="6">
    <location>
        <begin position="391"/>
        <end position="413"/>
    </location>
</feature>
<dbReference type="InterPro" id="IPR001046">
    <property type="entry name" value="NRAMP_fam"/>
</dbReference>
<evidence type="ECO:0000313" key="7">
    <source>
        <dbReference type="EMBL" id="SIS08670.1"/>
    </source>
</evidence>
<evidence type="ECO:0000256" key="5">
    <source>
        <dbReference type="ARBA" id="ARBA00023136"/>
    </source>
</evidence>
<feature type="transmembrane region" description="Helical" evidence="6">
    <location>
        <begin position="162"/>
        <end position="180"/>
    </location>
</feature>
<dbReference type="EMBL" id="FTNR01000010">
    <property type="protein sequence ID" value="SIS08670.1"/>
    <property type="molecule type" value="Genomic_DNA"/>
</dbReference>
<protein>
    <submittedName>
        <fullName evidence="7">Manganese transport protein</fullName>
    </submittedName>
</protein>
<evidence type="ECO:0000256" key="6">
    <source>
        <dbReference type="SAM" id="Phobius"/>
    </source>
</evidence>
<keyword evidence="5 6" id="KW-0472">Membrane</keyword>
<dbReference type="STRING" id="308853.SAMN05421752_11085"/>
<feature type="transmembrane region" description="Helical" evidence="6">
    <location>
        <begin position="236"/>
        <end position="260"/>
    </location>
</feature>
<sequence>MATKSQPVGIGRISTYLERLGPTWLAGAIAAGPATMVSLLVAGASFGYALLWVVVLSAIFGTVGQYLAMRLGLLTEAGIVDVVETHLGSFWAWVLVADVVLAAGLAQLVIMKTVADVSATIVADAGIAALADPRLWGITWAVILALGLAGGGYRVAELGAKVLVSLVVLAFLVAAFVVPIDPAAAVTGLAPQIPAGVGGAVVVAGILGGAVHITLLTMQSYTMRARGWTDSDRDIATFDVVSSMLVAFGIYSLAVFLVAASVLPAAGVDPATINEIQAAEALGPVAGEYATWLFLAGLWGAAVSTLGGNTIVPPYLVADKLGWEQSVDDSRYRAALVVVALASAGGAFLEGAFFQLLVLVLTFGLVGTPFALAVILYLLNDPDVVPETNSHLANLGGIVLFLIATVLAGEFVLEELETVSEPTSAFVVAFAGAMALAILGLAGKYGRDRFVAD</sequence>
<evidence type="ECO:0000256" key="2">
    <source>
        <dbReference type="ARBA" id="ARBA00022448"/>
    </source>
</evidence>
<gene>
    <name evidence="7" type="ORF">SAMN05421752_11085</name>
</gene>
<keyword evidence="4 6" id="KW-1133">Transmembrane helix</keyword>
<evidence type="ECO:0000256" key="4">
    <source>
        <dbReference type="ARBA" id="ARBA00022989"/>
    </source>
</evidence>
<dbReference type="GO" id="GO:0015086">
    <property type="term" value="F:cadmium ion transmembrane transporter activity"/>
    <property type="evidence" value="ECO:0007669"/>
    <property type="project" value="TreeGrafter"/>
</dbReference>
<feature type="transmembrane region" description="Helical" evidence="6">
    <location>
        <begin position="332"/>
        <end position="349"/>
    </location>
</feature>
<dbReference type="Pfam" id="PF01566">
    <property type="entry name" value="Nramp"/>
    <property type="match status" value="1"/>
</dbReference>
<feature type="transmembrane region" description="Helical" evidence="6">
    <location>
        <begin position="137"/>
        <end position="155"/>
    </location>
</feature>
<evidence type="ECO:0000256" key="1">
    <source>
        <dbReference type="ARBA" id="ARBA00004141"/>
    </source>
</evidence>
<organism evidence="7 8">
    <name type="scientific">Natronorubrum thiooxidans</name>
    <dbReference type="NCBI Taxonomy" id="308853"/>
    <lineage>
        <taxon>Archaea</taxon>
        <taxon>Methanobacteriati</taxon>
        <taxon>Methanobacteriota</taxon>
        <taxon>Stenosarchaea group</taxon>
        <taxon>Halobacteria</taxon>
        <taxon>Halobacteriales</taxon>
        <taxon>Natrialbaceae</taxon>
        <taxon>Natronorubrum</taxon>
    </lineage>
</organism>
<comment type="subcellular location">
    <subcellularLocation>
        <location evidence="1">Membrane</location>
        <topology evidence="1">Multi-pass membrane protein</topology>
    </subcellularLocation>
</comment>
<feature type="transmembrane region" description="Helical" evidence="6">
    <location>
        <begin position="425"/>
        <end position="443"/>
    </location>
</feature>
<name>A0A1N7G7W1_9EURY</name>
<dbReference type="PANTHER" id="PTHR11706">
    <property type="entry name" value="SOLUTE CARRIER PROTEIN FAMILY 11 MEMBER"/>
    <property type="match status" value="1"/>
</dbReference>
<dbReference type="GO" id="GO:0034755">
    <property type="term" value="P:iron ion transmembrane transport"/>
    <property type="evidence" value="ECO:0007669"/>
    <property type="project" value="TreeGrafter"/>
</dbReference>
<reference evidence="8" key="1">
    <citation type="submission" date="2017-01" db="EMBL/GenBank/DDBJ databases">
        <authorList>
            <person name="Varghese N."/>
            <person name="Submissions S."/>
        </authorList>
    </citation>
    <scope>NUCLEOTIDE SEQUENCE [LARGE SCALE GENOMIC DNA]</scope>
    <source>
        <strain evidence="8">type strain: HArc-</strain>
    </source>
</reference>
<proteinExistence type="predicted"/>
<feature type="transmembrane region" description="Helical" evidence="6">
    <location>
        <begin position="192"/>
        <end position="215"/>
    </location>
</feature>
<feature type="transmembrane region" description="Helical" evidence="6">
    <location>
        <begin position="49"/>
        <end position="68"/>
    </location>
</feature>
<feature type="transmembrane region" description="Helical" evidence="6">
    <location>
        <begin position="289"/>
        <end position="312"/>
    </location>
</feature>
<keyword evidence="8" id="KW-1185">Reference proteome</keyword>
<keyword evidence="3 6" id="KW-0812">Transmembrane</keyword>
<feature type="transmembrane region" description="Helical" evidence="6">
    <location>
        <begin position="355"/>
        <end position="379"/>
    </location>
</feature>
<dbReference type="AlphaFoldDB" id="A0A1N7G7W1"/>
<feature type="transmembrane region" description="Helical" evidence="6">
    <location>
        <begin position="88"/>
        <end position="106"/>
    </location>
</feature>
<dbReference type="PANTHER" id="PTHR11706:SF33">
    <property type="entry name" value="NATURAL RESISTANCE-ASSOCIATED MACROPHAGE PROTEIN 2"/>
    <property type="match status" value="1"/>
</dbReference>
<dbReference type="GO" id="GO:0005384">
    <property type="term" value="F:manganese ion transmembrane transporter activity"/>
    <property type="evidence" value="ECO:0007669"/>
    <property type="project" value="TreeGrafter"/>
</dbReference>
<dbReference type="Proteomes" id="UP000185936">
    <property type="component" value="Unassembled WGS sequence"/>
</dbReference>
<keyword evidence="2" id="KW-0813">Transport</keyword>